<dbReference type="InterPro" id="IPR050513">
    <property type="entry name" value="RavA_ATPases"/>
</dbReference>
<organism evidence="2 3">
    <name type="scientific">Chryseobacterium sediminis</name>
    <dbReference type="NCBI Taxonomy" id="1679494"/>
    <lineage>
        <taxon>Bacteria</taxon>
        <taxon>Pseudomonadati</taxon>
        <taxon>Bacteroidota</taxon>
        <taxon>Flavobacteriia</taxon>
        <taxon>Flavobacteriales</taxon>
        <taxon>Weeksellaceae</taxon>
        <taxon>Chryseobacterium group</taxon>
        <taxon>Chryseobacterium</taxon>
    </lineage>
</organism>
<dbReference type="SMART" id="SM00382">
    <property type="entry name" value="AAA"/>
    <property type="match status" value="1"/>
</dbReference>
<sequence length="380" mass="43687">MNQNINQLNTVLNYVKETFVGKNDVVDLLGICLLARENAFLYGPPGTAKSAIVRTLAKTVKDGKNFEYLLTRFTEPNEIFGPFDIRKLKEGELLTNTEGMMPEASMVFLDEIFNANSAILNSLLMALNEKIFKRGKETKHLPALMFVGASNVLPEDEALNALFDRFLVRINVDYVNPELLQQVLLAGRKLENEEETEIPEIPEIHADEIRQLQNLCRTIDLKPIYEVYLNTIMSLRNTGIAISDRRAVKLQNLIAASALICGRKEAVLSDLWVLKHIWDTEEQIEILEGIINRTIEKDDHPDSHPQAMHNKTPNPEEVMKDVTILVEKWNGGMLSFEEQNVIKDKLRYLQTRCDWIRNQEQKRYIQQEIETLWQKILQSV</sequence>
<name>A0ABR6Q4S3_9FLAO</name>
<dbReference type="EC" id="3.6.3.-" evidence="2"/>
<dbReference type="Gene3D" id="3.40.50.300">
    <property type="entry name" value="P-loop containing nucleotide triphosphate hydrolases"/>
    <property type="match status" value="1"/>
</dbReference>
<keyword evidence="3" id="KW-1185">Reference proteome</keyword>
<evidence type="ECO:0000313" key="3">
    <source>
        <dbReference type="Proteomes" id="UP000587367"/>
    </source>
</evidence>
<dbReference type="Pfam" id="PF17868">
    <property type="entry name" value="AAA_lid_8"/>
    <property type="match status" value="1"/>
</dbReference>
<dbReference type="SUPFAM" id="SSF52540">
    <property type="entry name" value="P-loop containing nucleoside triphosphate hydrolases"/>
    <property type="match status" value="1"/>
</dbReference>
<dbReference type="InterPro" id="IPR003593">
    <property type="entry name" value="AAA+_ATPase"/>
</dbReference>
<protein>
    <submittedName>
        <fullName evidence="2">MoxR-like ATPase</fullName>
        <ecNumber evidence="2">3.6.3.-</ecNumber>
    </submittedName>
</protein>
<dbReference type="InterPro" id="IPR041538">
    <property type="entry name" value="RavA-like_AAA_lid"/>
</dbReference>
<evidence type="ECO:0000313" key="2">
    <source>
        <dbReference type="EMBL" id="MBB6332966.1"/>
    </source>
</evidence>
<dbReference type="CDD" id="cd00009">
    <property type="entry name" value="AAA"/>
    <property type="match status" value="1"/>
</dbReference>
<gene>
    <name evidence="2" type="ORF">HNP24_003969</name>
</gene>
<proteinExistence type="predicted"/>
<feature type="domain" description="AAA+ ATPase" evidence="1">
    <location>
        <begin position="35"/>
        <end position="176"/>
    </location>
</feature>
<evidence type="ECO:0000259" key="1">
    <source>
        <dbReference type="SMART" id="SM00382"/>
    </source>
</evidence>
<dbReference type="RefSeq" id="WP_184559589.1">
    <property type="nucleotide sequence ID" value="NZ_JACHKS010000003.1"/>
</dbReference>
<accession>A0ABR6Q4S3</accession>
<dbReference type="PANTHER" id="PTHR32204:SF0">
    <property type="entry name" value="ATPASE RAVA"/>
    <property type="match status" value="1"/>
</dbReference>
<dbReference type="InterPro" id="IPR027417">
    <property type="entry name" value="P-loop_NTPase"/>
</dbReference>
<dbReference type="PANTHER" id="PTHR32204">
    <property type="entry name" value="ATPASE RAVA"/>
    <property type="match status" value="1"/>
</dbReference>
<reference evidence="2 3" key="1">
    <citation type="submission" date="2020-08" db="EMBL/GenBank/DDBJ databases">
        <title>Functional genomics of gut bacteria from endangered species of beetles.</title>
        <authorList>
            <person name="Carlos-Shanley C."/>
        </authorList>
    </citation>
    <scope>NUCLEOTIDE SEQUENCE [LARGE SCALE GENOMIC DNA]</scope>
    <source>
        <strain evidence="2 3">S00068</strain>
    </source>
</reference>
<comment type="caution">
    <text evidence="2">The sequence shown here is derived from an EMBL/GenBank/DDBJ whole genome shotgun (WGS) entry which is preliminary data.</text>
</comment>
<keyword evidence="2" id="KW-0378">Hydrolase</keyword>
<dbReference type="Pfam" id="PF20030">
    <property type="entry name" value="bpMoxR"/>
    <property type="match status" value="1"/>
</dbReference>
<dbReference type="EMBL" id="JACHKS010000003">
    <property type="protein sequence ID" value="MBB6332966.1"/>
    <property type="molecule type" value="Genomic_DNA"/>
</dbReference>
<dbReference type="Proteomes" id="UP000587367">
    <property type="component" value="Unassembled WGS sequence"/>
</dbReference>
<dbReference type="InterPro" id="IPR045427">
    <property type="entry name" value="MoxR"/>
</dbReference>
<dbReference type="GO" id="GO:0016787">
    <property type="term" value="F:hydrolase activity"/>
    <property type="evidence" value="ECO:0007669"/>
    <property type="project" value="UniProtKB-KW"/>
</dbReference>